<evidence type="ECO:0000256" key="1">
    <source>
        <dbReference type="SAM" id="Phobius"/>
    </source>
</evidence>
<keyword evidence="1" id="KW-0812">Transmembrane</keyword>
<reference evidence="2 3" key="1">
    <citation type="submission" date="2021-04" db="EMBL/GenBank/DDBJ databases">
        <title>novel species isolated from subtropical streams in China.</title>
        <authorList>
            <person name="Lu H."/>
        </authorList>
    </citation>
    <scope>NUCLEOTIDE SEQUENCE [LARGE SCALE GENOMIC DNA]</scope>
    <source>
        <strain evidence="2 3">BYS107W</strain>
    </source>
</reference>
<dbReference type="RefSeq" id="WP_212684066.1">
    <property type="nucleotide sequence ID" value="NZ_JAGSPM010000004.1"/>
</dbReference>
<dbReference type="Pfam" id="PF07963">
    <property type="entry name" value="N_methyl"/>
    <property type="match status" value="1"/>
</dbReference>
<dbReference type="EMBL" id="JAGSPM010000004">
    <property type="protein sequence ID" value="MBR7746776.1"/>
    <property type="molecule type" value="Genomic_DNA"/>
</dbReference>
<keyword evidence="1" id="KW-1133">Transmembrane helix</keyword>
<keyword evidence="3" id="KW-1185">Reference proteome</keyword>
<organism evidence="2 3">
    <name type="scientific">Undibacterium baiyunense</name>
    <dbReference type="NCBI Taxonomy" id="2828731"/>
    <lineage>
        <taxon>Bacteria</taxon>
        <taxon>Pseudomonadati</taxon>
        <taxon>Pseudomonadota</taxon>
        <taxon>Betaproteobacteria</taxon>
        <taxon>Burkholderiales</taxon>
        <taxon>Oxalobacteraceae</taxon>
        <taxon>Undibacterium</taxon>
    </lineage>
</organism>
<protein>
    <submittedName>
        <fullName evidence="2">Type IV pilus modification protein PilV</fullName>
    </submittedName>
</protein>
<comment type="caution">
    <text evidence="2">The sequence shown here is derived from an EMBL/GenBank/DDBJ whole genome shotgun (WGS) entry which is preliminary data.</text>
</comment>
<dbReference type="AlphaFoldDB" id="A0A941DF18"/>
<dbReference type="Proteomes" id="UP000680158">
    <property type="component" value="Unassembled WGS sequence"/>
</dbReference>
<dbReference type="NCBIfam" id="TIGR02523">
    <property type="entry name" value="type_IV_pilV"/>
    <property type="match status" value="1"/>
</dbReference>
<dbReference type="InterPro" id="IPR013362">
    <property type="entry name" value="Pilus_4_PilV"/>
</dbReference>
<evidence type="ECO:0000313" key="3">
    <source>
        <dbReference type="Proteomes" id="UP000680158"/>
    </source>
</evidence>
<evidence type="ECO:0000313" key="2">
    <source>
        <dbReference type="EMBL" id="MBR7746776.1"/>
    </source>
</evidence>
<sequence length="185" mass="19942">MRKLGNQRGATLIEIMVSILVMAIGLLGLASLQVNAMKFQKTASQRSEATQAAYDLGERMRSNWVMGTNPANIAADRTANEAKYTFNDEYLVSSSASHTPPNNCKTATCSTVQIAANDVQEWLRSLQRRLIGGTGVIVPVPGGVGSTFDVTVMWREPSFVDVDATCPAVAKAPAGVRCFNLRFSI</sequence>
<dbReference type="InterPro" id="IPR012902">
    <property type="entry name" value="N_methyl_site"/>
</dbReference>
<keyword evidence="1" id="KW-0472">Membrane</keyword>
<feature type="transmembrane region" description="Helical" evidence="1">
    <location>
        <begin position="12"/>
        <end position="32"/>
    </location>
</feature>
<gene>
    <name evidence="2" type="primary">pilV</name>
    <name evidence="2" type="ORF">KDM92_09300</name>
</gene>
<name>A0A941DF18_9BURK</name>
<accession>A0A941DF18</accession>
<proteinExistence type="predicted"/>